<dbReference type="AlphaFoldDB" id="C7MC22"/>
<dbReference type="InterPro" id="IPR005182">
    <property type="entry name" value="YdbS-like_PH"/>
</dbReference>
<name>C7MC22_BRAFD</name>
<evidence type="ECO:0000259" key="3">
    <source>
        <dbReference type="Pfam" id="PF03703"/>
    </source>
</evidence>
<reference evidence="4 5" key="1">
    <citation type="journal article" date="2009" name="Stand. Genomic Sci.">
        <title>Complete genome sequence of Brachybacterium faecium type strain (Schefferle 6-10).</title>
        <authorList>
            <person name="Lapidus A."/>
            <person name="Pukall R."/>
            <person name="Labuttii K."/>
            <person name="Copeland A."/>
            <person name="Del Rio T.G."/>
            <person name="Nolan M."/>
            <person name="Chen F."/>
            <person name="Lucas S."/>
            <person name="Tice H."/>
            <person name="Cheng J.F."/>
            <person name="Bruce D."/>
            <person name="Goodwin L."/>
            <person name="Pitluck S."/>
            <person name="Rohde M."/>
            <person name="Goker M."/>
            <person name="Pati A."/>
            <person name="Ivanova N."/>
            <person name="Mavrommatis K."/>
            <person name="Chen A."/>
            <person name="Palaniappan K."/>
            <person name="D'haeseleer P."/>
            <person name="Chain P."/>
            <person name="Bristow J."/>
            <person name="Eisen J.A."/>
            <person name="Markowitz V."/>
            <person name="Hugenholtz P."/>
            <person name="Kyrpides N.C."/>
            <person name="Klenk H.P."/>
        </authorList>
    </citation>
    <scope>NUCLEOTIDE SEQUENCE [LARGE SCALE GENOMIC DNA]</scope>
    <source>
        <strain evidence="5">ATCC 43885 / DSM 4810 / JCM 11609 / LMG 19847 / NBRC 14762 / NCIMB 9860 / 6-10</strain>
    </source>
</reference>
<dbReference type="EMBL" id="CP001643">
    <property type="protein sequence ID" value="ACU85129.1"/>
    <property type="molecule type" value="Genomic_DNA"/>
</dbReference>
<feature type="domain" description="YdbS-like PH" evidence="3">
    <location>
        <begin position="89"/>
        <end position="167"/>
    </location>
</feature>
<dbReference type="PANTHER" id="PTHR34473">
    <property type="entry name" value="UPF0699 TRANSMEMBRANE PROTEIN YDBS"/>
    <property type="match status" value="1"/>
</dbReference>
<dbReference type="STRING" id="446465.Bfae_12860"/>
<feature type="transmembrane region" description="Helical" evidence="2">
    <location>
        <begin position="68"/>
        <end position="91"/>
    </location>
</feature>
<dbReference type="KEGG" id="bfa:Bfae_12860"/>
<dbReference type="eggNOG" id="COG3428">
    <property type="taxonomic scope" value="Bacteria"/>
</dbReference>
<feature type="transmembrane region" description="Helical" evidence="2">
    <location>
        <begin position="36"/>
        <end position="56"/>
    </location>
</feature>
<evidence type="ECO:0000256" key="1">
    <source>
        <dbReference type="SAM" id="MobiDB-lite"/>
    </source>
</evidence>
<evidence type="ECO:0000256" key="2">
    <source>
        <dbReference type="SAM" id="Phobius"/>
    </source>
</evidence>
<evidence type="ECO:0000313" key="4">
    <source>
        <dbReference type="EMBL" id="ACU85129.1"/>
    </source>
</evidence>
<keyword evidence="5" id="KW-1185">Reference proteome</keyword>
<dbReference type="OrthoDB" id="3190163at2"/>
<keyword evidence="2" id="KW-0472">Membrane</keyword>
<dbReference type="HOGENOM" id="CLU_024617_4_0_11"/>
<organism evidence="4 5">
    <name type="scientific">Brachybacterium faecium (strain ATCC 43885 / DSM 4810 / JCM 11609 / LMG 19847 / NBRC 14762 / NCIMB 9860 / 6-10)</name>
    <dbReference type="NCBI Taxonomy" id="446465"/>
    <lineage>
        <taxon>Bacteria</taxon>
        <taxon>Bacillati</taxon>
        <taxon>Actinomycetota</taxon>
        <taxon>Actinomycetes</taxon>
        <taxon>Micrococcales</taxon>
        <taxon>Dermabacteraceae</taxon>
        <taxon>Brachybacterium</taxon>
    </lineage>
</organism>
<feature type="transmembrane region" description="Helical" evidence="2">
    <location>
        <begin position="281"/>
        <end position="303"/>
    </location>
</feature>
<gene>
    <name evidence="4" type="ordered locus">Bfae_12860</name>
</gene>
<dbReference type="PANTHER" id="PTHR34473:SF2">
    <property type="entry name" value="UPF0699 TRANSMEMBRANE PROTEIN YDBT"/>
    <property type="match status" value="1"/>
</dbReference>
<feature type="region of interest" description="Disordered" evidence="1">
    <location>
        <begin position="179"/>
        <end position="225"/>
    </location>
</feature>
<feature type="region of interest" description="Disordered" evidence="1">
    <location>
        <begin position="552"/>
        <end position="587"/>
    </location>
</feature>
<proteinExistence type="predicted"/>
<feature type="compositionally biased region" description="Low complexity" evidence="1">
    <location>
        <begin position="215"/>
        <end position="225"/>
    </location>
</feature>
<sequence>MTAPDPESAPETAPPGEASSDAAGAPRHRTHPITPLVTGWKIVVGIIAVLTAQNIARLLEDFTLQRALIGLAAVAAAVVIAIVLSALSWWFTTYAVDDHGVSLHRGMISKSREYAPRARIESVSVERPLLARLLGLAKVRVEVAGGGESYLDIEYVRSADAEELRRRVLGVAALASAPEAGHAADSEPRPAGAAPAGGTAAEQADVTGASAAPWSADGRTAADAAPATTSGAHLTAAAAPGADGAATGSGLESLLYDGVTDGELIAKIPTDRLVRSLLRDLGFVFGTLASVLGVGFAIVVGIWQEGINIAMIIALFPAFIAVPKFVFGRIESGWGFVSRITDRGLRMRRGLANTRTDNIASGRIQRLAVRRPLLWRAPDWTAVSVTVAGIDDDSENGAQNVLPVGTRDELGATLGHLAAPLGTADDLATLEHLLSAPAPGIEGLRKPLRLYWIARRTQVAVLLPGALVHRTGILGRSLEIIPRERIQHVSVSDGPLSRRLGLLDLEVGVAGHTVHLTSLARSDALALHAVLARDGRTLRRYRDRAQWPAPVLAAARRSAPDEPPATTPAAPAQPAQPSTPASPQENR</sequence>
<feature type="compositionally biased region" description="Low complexity" evidence="1">
    <location>
        <begin position="567"/>
        <end position="587"/>
    </location>
</feature>
<feature type="transmembrane region" description="Helical" evidence="2">
    <location>
        <begin position="309"/>
        <end position="327"/>
    </location>
</feature>
<evidence type="ECO:0000313" key="5">
    <source>
        <dbReference type="Proteomes" id="UP000001919"/>
    </source>
</evidence>
<feature type="domain" description="YdbS-like PH" evidence="3">
    <location>
        <begin position="466"/>
        <end position="528"/>
    </location>
</feature>
<dbReference type="PATRIC" id="fig|446465.5.peg.1286"/>
<feature type="compositionally biased region" description="Low complexity" evidence="1">
    <location>
        <begin position="189"/>
        <end position="201"/>
    </location>
</feature>
<accession>C7MC22</accession>
<feature type="region of interest" description="Disordered" evidence="1">
    <location>
        <begin position="1"/>
        <end position="29"/>
    </location>
</feature>
<protein>
    <submittedName>
        <fullName evidence="4">Predicted membrane protein</fullName>
    </submittedName>
</protein>
<dbReference type="Pfam" id="PF03703">
    <property type="entry name" value="bPH_2"/>
    <property type="match status" value="2"/>
</dbReference>
<dbReference type="Proteomes" id="UP000001919">
    <property type="component" value="Chromosome"/>
</dbReference>
<keyword evidence="2" id="KW-0812">Transmembrane</keyword>
<keyword evidence="2" id="KW-1133">Transmembrane helix</keyword>